<dbReference type="InterPro" id="IPR043519">
    <property type="entry name" value="NT_sf"/>
</dbReference>
<feature type="region of interest" description="Disordered" evidence="1">
    <location>
        <begin position="1"/>
        <end position="64"/>
    </location>
</feature>
<reference evidence="3 4" key="1">
    <citation type="submission" date="2013-11" db="EMBL/GenBank/DDBJ databases">
        <title>The Genome Sequence of Phytophthora parasitica P1569.</title>
        <authorList>
            <consortium name="The Broad Institute Genomics Platform"/>
            <person name="Russ C."/>
            <person name="Tyler B."/>
            <person name="Panabieres F."/>
            <person name="Shan W."/>
            <person name="Tripathy S."/>
            <person name="Grunwald N."/>
            <person name="Machado M."/>
            <person name="Johnson C.S."/>
            <person name="Arredondo F."/>
            <person name="Hong C."/>
            <person name="Coffey M."/>
            <person name="Young S.K."/>
            <person name="Zeng Q."/>
            <person name="Gargeya S."/>
            <person name="Fitzgerald M."/>
            <person name="Abouelleil A."/>
            <person name="Alvarado L."/>
            <person name="Chapman S.B."/>
            <person name="Gainer-Dewar J."/>
            <person name="Goldberg J."/>
            <person name="Griggs A."/>
            <person name="Gujja S."/>
            <person name="Hansen M."/>
            <person name="Howarth C."/>
            <person name="Imamovic A."/>
            <person name="Ireland A."/>
            <person name="Larimer J."/>
            <person name="McCowan C."/>
            <person name="Murphy C."/>
            <person name="Pearson M."/>
            <person name="Poon T.W."/>
            <person name="Priest M."/>
            <person name="Roberts A."/>
            <person name="Saif S."/>
            <person name="Shea T."/>
            <person name="Sykes S."/>
            <person name="Wortman J."/>
            <person name="Nusbaum C."/>
            <person name="Birren B."/>
        </authorList>
    </citation>
    <scope>NUCLEOTIDE SEQUENCE [LARGE SCALE GENOMIC DNA]</scope>
    <source>
        <strain evidence="3 4">P1569</strain>
    </source>
</reference>
<dbReference type="Gene3D" id="1.10.1410.10">
    <property type="match status" value="1"/>
</dbReference>
<gene>
    <name evidence="3" type="ORF">F443_16755</name>
</gene>
<dbReference type="GO" id="GO:0005730">
    <property type="term" value="C:nucleolus"/>
    <property type="evidence" value="ECO:0007669"/>
    <property type="project" value="TreeGrafter"/>
</dbReference>
<sequence length="836" mass="94259">MSHGMPDASAHATDEDKPRKNHSGPRKRRPKKKPSSRAVNAPTTPERPPNATVSTPISALHDTPESTGLCTAAAPFTPLSTHIHSFVTPPLAPVLAPETEMLFSPLRTPSPASKSRPQISRPSTSRLFRHPELSPEERAVIRGEQEQQAAERAYWTQWVIEAAEKERARRLNVLKQLQSEEEEEIQRRRQWAIATIEKEQEAMMREMFLDNMKNTQWFQSTISRFSEDYEVVCPNSWFGCTFSCMLKDLESHLERCVYRQVPDTLDQVVEDTTTDFYSYDVVCPNAVLGCKEICSRENLAEHLANCPVNGMSREKEWEERLEWRRSVIQATEKERERRMDEERAEGGANGPGLSFGNLQRLYEEQTAMMQVVLHDEIVDFYNHHSREARDKRPWMQKAIAMVTEEIELLWNHCVQVEGYGSFATRLHGESSDVDLVVFGATEEFNFTSQQCVEALADHVRELSAYVDVSAITRASIPLLKVVVLVTIDGVELRIPFDITFDEPHGIHHNGVASVTLVQGLASAFYGLRELTLVLKHFLVERGLNDPYVGGLSSYGLLLMVVFVLREQGALISMVDGQKLTLDDDLEELKPAASTRWHPRYEAQCLKGELIAKEIVKQCSAKQQPKKNETKKHKKRAKRAVLPSFVTGSEDDEHETKPYLLGKLLMDFLQFYGNDFRQNLDQVSVVSWGEPTMLSVDTSPMARSMSPALSPSLSPTVGRSRSNSPLMLAPPLSRDGLLVIEDPLQPDNNVGKSCYRVSQVFRDFSDFLSFLTALIVRGSVMTTGKKKGDSNGHTSPPNSTAFHEPTCRILTSVFDMKTREKRASLDLREQTTTPSAS</sequence>
<feature type="region of interest" description="Disordered" evidence="1">
    <location>
        <begin position="105"/>
        <end position="134"/>
    </location>
</feature>
<feature type="compositionally biased region" description="Low complexity" evidence="1">
    <location>
        <begin position="704"/>
        <end position="714"/>
    </location>
</feature>
<feature type="region of interest" description="Disordered" evidence="1">
    <location>
        <begin position="781"/>
        <end position="802"/>
    </location>
</feature>
<dbReference type="eggNOG" id="KOG1906">
    <property type="taxonomic scope" value="Eukaryota"/>
</dbReference>
<dbReference type="Proteomes" id="UP000018721">
    <property type="component" value="Unassembled WGS sequence"/>
</dbReference>
<feature type="region of interest" description="Disordered" evidence="1">
    <location>
        <begin position="704"/>
        <end position="723"/>
    </location>
</feature>
<protein>
    <recommendedName>
        <fullName evidence="2">Poly(A) RNA polymerase mitochondrial-like central palm domain-containing protein</fullName>
    </recommendedName>
</protein>
<dbReference type="SUPFAM" id="SSF81631">
    <property type="entry name" value="PAP/OAS1 substrate-binding domain"/>
    <property type="match status" value="1"/>
</dbReference>
<proteinExistence type="predicted"/>
<feature type="compositionally biased region" description="Basic residues" evidence="1">
    <location>
        <begin position="19"/>
        <end position="35"/>
    </location>
</feature>
<feature type="domain" description="Poly(A) RNA polymerase mitochondrial-like central palm" evidence="2">
    <location>
        <begin position="374"/>
        <end position="507"/>
    </location>
</feature>
<dbReference type="GO" id="GO:0031123">
    <property type="term" value="P:RNA 3'-end processing"/>
    <property type="evidence" value="ECO:0007669"/>
    <property type="project" value="TreeGrafter"/>
</dbReference>
<dbReference type="SUPFAM" id="SSF81301">
    <property type="entry name" value="Nucleotidyltransferase"/>
    <property type="match status" value="1"/>
</dbReference>
<evidence type="ECO:0000259" key="2">
    <source>
        <dbReference type="Pfam" id="PF22600"/>
    </source>
</evidence>
<accession>V9EDI9</accession>
<feature type="compositionally biased region" description="Polar residues" evidence="1">
    <location>
        <begin position="110"/>
        <end position="126"/>
    </location>
</feature>
<organism evidence="3 4">
    <name type="scientific">Phytophthora nicotianae P1569</name>
    <dbReference type="NCBI Taxonomy" id="1317065"/>
    <lineage>
        <taxon>Eukaryota</taxon>
        <taxon>Sar</taxon>
        <taxon>Stramenopiles</taxon>
        <taxon>Oomycota</taxon>
        <taxon>Peronosporomycetes</taxon>
        <taxon>Peronosporales</taxon>
        <taxon>Peronosporaceae</taxon>
        <taxon>Phytophthora</taxon>
    </lineage>
</organism>
<dbReference type="Gene3D" id="3.30.460.10">
    <property type="entry name" value="Beta Polymerase, domain 2"/>
    <property type="match status" value="1"/>
</dbReference>
<dbReference type="SUPFAM" id="SSF49599">
    <property type="entry name" value="TRAF domain-like"/>
    <property type="match status" value="2"/>
</dbReference>
<dbReference type="HOGENOM" id="CLU_013014_0_0_1"/>
<dbReference type="InterPro" id="IPR054708">
    <property type="entry name" value="MTPAP-like_central"/>
</dbReference>
<dbReference type="CDD" id="cd05402">
    <property type="entry name" value="NT_PAP_TUTase"/>
    <property type="match status" value="1"/>
</dbReference>
<evidence type="ECO:0000313" key="4">
    <source>
        <dbReference type="Proteomes" id="UP000018721"/>
    </source>
</evidence>
<dbReference type="OrthoDB" id="273917at2759"/>
<dbReference type="EMBL" id="ANIZ01002946">
    <property type="protein sequence ID" value="ETI37225.1"/>
    <property type="molecule type" value="Genomic_DNA"/>
</dbReference>
<dbReference type="PANTHER" id="PTHR23092:SF15">
    <property type="entry name" value="INACTIVE NON-CANONICAL POLY(A) RNA POLYMERASE PROTEIN TRF4-2-RELATED"/>
    <property type="match status" value="1"/>
</dbReference>
<dbReference type="PANTHER" id="PTHR23092">
    <property type="entry name" value="POLY(A) RNA POLYMERASE"/>
    <property type="match status" value="1"/>
</dbReference>
<dbReference type="GO" id="GO:0031499">
    <property type="term" value="C:TRAMP complex"/>
    <property type="evidence" value="ECO:0007669"/>
    <property type="project" value="TreeGrafter"/>
</dbReference>
<feature type="compositionally biased region" description="Polar residues" evidence="1">
    <location>
        <begin position="790"/>
        <end position="800"/>
    </location>
</feature>
<dbReference type="AlphaFoldDB" id="V9EDI9"/>
<evidence type="ECO:0000313" key="3">
    <source>
        <dbReference type="EMBL" id="ETI37225.1"/>
    </source>
</evidence>
<dbReference type="GO" id="GO:0043634">
    <property type="term" value="P:polyadenylation-dependent ncRNA catabolic process"/>
    <property type="evidence" value="ECO:0007669"/>
    <property type="project" value="TreeGrafter"/>
</dbReference>
<dbReference type="InterPro" id="IPR045862">
    <property type="entry name" value="Trf4-like"/>
</dbReference>
<dbReference type="GO" id="GO:0003729">
    <property type="term" value="F:mRNA binding"/>
    <property type="evidence" value="ECO:0007669"/>
    <property type="project" value="TreeGrafter"/>
</dbReference>
<keyword evidence="4" id="KW-1185">Reference proteome</keyword>
<evidence type="ECO:0000256" key="1">
    <source>
        <dbReference type="SAM" id="MobiDB-lite"/>
    </source>
</evidence>
<dbReference type="Pfam" id="PF22600">
    <property type="entry name" value="MTPAP-like_central"/>
    <property type="match status" value="1"/>
</dbReference>
<name>V9EDI9_PHYNI</name>
<comment type="caution">
    <text evidence="3">The sequence shown here is derived from an EMBL/GenBank/DDBJ whole genome shotgun (WGS) entry which is preliminary data.</text>
</comment>
<dbReference type="GO" id="GO:1990817">
    <property type="term" value="F:poly(A) RNA polymerase activity"/>
    <property type="evidence" value="ECO:0007669"/>
    <property type="project" value="InterPro"/>
</dbReference>